<dbReference type="Gene3D" id="2.60.40.1180">
    <property type="entry name" value="Golgi alpha-mannosidase II"/>
    <property type="match status" value="1"/>
</dbReference>
<dbReference type="EC" id="3.2.1.45" evidence="5 10"/>
<evidence type="ECO:0000256" key="1">
    <source>
        <dbReference type="ARBA" id="ARBA00001013"/>
    </source>
</evidence>
<dbReference type="GO" id="GO:0006066">
    <property type="term" value="P:alcohol metabolic process"/>
    <property type="evidence" value="ECO:0007669"/>
    <property type="project" value="UniProtKB-ARBA"/>
</dbReference>
<comment type="similarity">
    <text evidence="4 10">Belongs to the glycosyl hydrolase 30 family.</text>
</comment>
<sequence>MEYLKTGVLLILFGLEPLLILTSLCTSVTSASQPCAAKHFGDSVVCVCNSTYCDTVPPVPKLSPGMFAVYTSSQAGDRFQLTTGKVRDSRSSASCDLVYELRMNNTRQSIIGFGGAFTDAAGINIASLPLAVQDKLLESYFTSEGLEYNFGRIPMASCDFSTHAYSYDDVDGDLELSHFALAMEDNKFKIPYIQQALKLTNNKLRLFASPWSAPAWMKTNKNMKGNGTLIGHPGGQYYKTWANYFVRFLQEYSKHNISLWGVTTENEPTAGFVPNYGFQCMGFTAEMQRDFVKMDLGPAMHKNGFQNVKIMIMDDQRNSLPHWPSVVLKDPEAAKYVSGIAVHWYGDRTPLSVLDTTHDLFPDYFLQYTEACNGAGASPHVALGDWGRGERYATDIIDNLNHWVTGWTDWNIALDLEGGPNWVKNFVDSPIIVNASSAEFYKQPMFYILGHFSKFLVPGSKYMDLIPLGFKLTLYHVAFVRPDGSIAVILCNIAESPAKLSLHDPAVGYIDLTVPAKSIQTVLWTS</sequence>
<keyword evidence="9 10" id="KW-0443">Lipid metabolism</keyword>
<dbReference type="PRINTS" id="PR00843">
    <property type="entry name" value="GLHYDRLASE30"/>
</dbReference>
<comment type="pathway">
    <text evidence="3">Lipid metabolism.</text>
</comment>
<keyword evidence="8 10" id="KW-0746">Sphingolipid metabolism</keyword>
<evidence type="ECO:0000256" key="10">
    <source>
        <dbReference type="RuleBase" id="RU361188"/>
    </source>
</evidence>
<dbReference type="InterPro" id="IPR033453">
    <property type="entry name" value="Glyco_hydro_30_TIM-barrel"/>
</dbReference>
<evidence type="ECO:0000313" key="14">
    <source>
        <dbReference type="EMBL" id="KAK7115931.1"/>
    </source>
</evidence>
<dbReference type="GO" id="GO:0030163">
    <property type="term" value="P:protein catabolic process"/>
    <property type="evidence" value="ECO:0007669"/>
    <property type="project" value="UniProtKB-ARBA"/>
</dbReference>
<keyword evidence="15" id="KW-1185">Reference proteome</keyword>
<evidence type="ECO:0000256" key="8">
    <source>
        <dbReference type="ARBA" id="ARBA00022919"/>
    </source>
</evidence>
<dbReference type="GO" id="GO:0051246">
    <property type="term" value="P:regulation of protein metabolic process"/>
    <property type="evidence" value="ECO:0007669"/>
    <property type="project" value="UniProtKB-ARBA"/>
</dbReference>
<feature type="domain" description="Glycosyl hydrolase family 30 beta sandwich" evidence="13">
    <location>
        <begin position="473"/>
        <end position="522"/>
    </location>
</feature>
<evidence type="ECO:0000256" key="3">
    <source>
        <dbReference type="ARBA" id="ARBA00005189"/>
    </source>
</evidence>
<dbReference type="GO" id="GO:0006914">
    <property type="term" value="P:autophagy"/>
    <property type="evidence" value="ECO:0007669"/>
    <property type="project" value="UniProtKB-ARBA"/>
</dbReference>
<feature type="signal peptide" evidence="11">
    <location>
        <begin position="1"/>
        <end position="31"/>
    </location>
</feature>
<dbReference type="PANTHER" id="PTHR11069:SF23">
    <property type="entry name" value="LYSOSOMAL ACID GLUCOSYLCERAMIDASE"/>
    <property type="match status" value="1"/>
</dbReference>
<gene>
    <name evidence="14" type="ORF">V1264_001713</name>
</gene>
<comment type="pathway">
    <text evidence="2">Sphingolipid metabolism.</text>
</comment>
<dbReference type="InterPro" id="IPR017853">
    <property type="entry name" value="GH"/>
</dbReference>
<dbReference type="SUPFAM" id="SSF51011">
    <property type="entry name" value="Glycosyl hydrolase domain"/>
    <property type="match status" value="2"/>
</dbReference>
<protein>
    <recommendedName>
        <fullName evidence="5 10">Glucosylceramidase</fullName>
        <ecNumber evidence="5 10">3.2.1.45</ecNumber>
    </recommendedName>
</protein>
<reference evidence="14 15" key="1">
    <citation type="submission" date="2024-02" db="EMBL/GenBank/DDBJ databases">
        <title>Chromosome-scale genome assembly of the rough periwinkle Littorina saxatilis.</title>
        <authorList>
            <person name="De Jode A."/>
            <person name="Faria R."/>
            <person name="Formenti G."/>
            <person name="Sims Y."/>
            <person name="Smith T.P."/>
            <person name="Tracey A."/>
            <person name="Wood J.M.D."/>
            <person name="Zagrodzka Z.B."/>
            <person name="Johannesson K."/>
            <person name="Butlin R.K."/>
            <person name="Leder E.H."/>
        </authorList>
    </citation>
    <scope>NUCLEOTIDE SEQUENCE [LARGE SCALE GENOMIC DNA]</scope>
    <source>
        <strain evidence="14">Snail1</strain>
        <tissue evidence="14">Muscle</tissue>
    </source>
</reference>
<evidence type="ECO:0000259" key="12">
    <source>
        <dbReference type="Pfam" id="PF02055"/>
    </source>
</evidence>
<dbReference type="GO" id="GO:0006680">
    <property type="term" value="P:glucosylceramide catabolic process"/>
    <property type="evidence" value="ECO:0007669"/>
    <property type="project" value="TreeGrafter"/>
</dbReference>
<keyword evidence="10" id="KW-0326">Glycosidase</keyword>
<dbReference type="Gene3D" id="3.20.20.80">
    <property type="entry name" value="Glycosidases"/>
    <property type="match status" value="1"/>
</dbReference>
<dbReference type="InterPro" id="IPR033452">
    <property type="entry name" value="GH30_C"/>
</dbReference>
<dbReference type="InterPro" id="IPR001139">
    <property type="entry name" value="Glyco_hydro_30"/>
</dbReference>
<evidence type="ECO:0000256" key="7">
    <source>
        <dbReference type="ARBA" id="ARBA00022801"/>
    </source>
</evidence>
<dbReference type="GO" id="GO:0005764">
    <property type="term" value="C:lysosome"/>
    <property type="evidence" value="ECO:0007669"/>
    <property type="project" value="UniProtKB-ARBA"/>
</dbReference>
<dbReference type="SUPFAM" id="SSF51445">
    <property type="entry name" value="(Trans)glycosidases"/>
    <property type="match status" value="1"/>
</dbReference>
<evidence type="ECO:0000256" key="11">
    <source>
        <dbReference type="SAM" id="SignalP"/>
    </source>
</evidence>
<dbReference type="GO" id="GO:0004348">
    <property type="term" value="F:glucosylceramidase activity"/>
    <property type="evidence" value="ECO:0007669"/>
    <property type="project" value="UniProtKB-EC"/>
</dbReference>
<evidence type="ECO:0000313" key="15">
    <source>
        <dbReference type="Proteomes" id="UP001374579"/>
    </source>
</evidence>
<dbReference type="GO" id="GO:0007040">
    <property type="term" value="P:lysosome organization"/>
    <property type="evidence" value="ECO:0007669"/>
    <property type="project" value="UniProtKB-ARBA"/>
</dbReference>
<dbReference type="GO" id="GO:0042391">
    <property type="term" value="P:regulation of membrane potential"/>
    <property type="evidence" value="ECO:0007669"/>
    <property type="project" value="UniProtKB-ARBA"/>
</dbReference>
<comment type="catalytic activity">
    <reaction evidence="1">
        <text>a beta-D-glucosyl-(1&lt;-&gt;1')-N-acylsphing-4-enine + H2O = an N-acylsphing-4-enine + D-glucose</text>
        <dbReference type="Rhea" id="RHEA:13269"/>
        <dbReference type="ChEBI" id="CHEBI:4167"/>
        <dbReference type="ChEBI" id="CHEBI:15377"/>
        <dbReference type="ChEBI" id="CHEBI:22801"/>
        <dbReference type="ChEBI" id="CHEBI:52639"/>
        <dbReference type="EC" id="3.2.1.45"/>
    </reaction>
    <physiologicalReaction direction="left-to-right" evidence="1">
        <dbReference type="Rhea" id="RHEA:13270"/>
    </physiologicalReaction>
</comment>
<keyword evidence="6 11" id="KW-0732">Signal</keyword>
<keyword evidence="7 10" id="KW-0378">Hydrolase</keyword>
<dbReference type="InterPro" id="IPR013780">
    <property type="entry name" value="Glyco_hydro_b"/>
</dbReference>
<dbReference type="GO" id="GO:0016241">
    <property type="term" value="P:regulation of macroautophagy"/>
    <property type="evidence" value="ECO:0007669"/>
    <property type="project" value="UniProtKB-ARBA"/>
</dbReference>
<feature type="domain" description="Glycosyl hydrolase family 30 TIM-barrel" evidence="12">
    <location>
        <begin position="110"/>
        <end position="456"/>
    </location>
</feature>
<feature type="chain" id="PRO_5042822445" description="Glucosylceramidase" evidence="11">
    <location>
        <begin position="32"/>
        <end position="526"/>
    </location>
</feature>
<dbReference type="PANTHER" id="PTHR11069">
    <property type="entry name" value="GLUCOSYLCERAMIDASE"/>
    <property type="match status" value="1"/>
</dbReference>
<dbReference type="FunFam" id="3.20.20.80:FF:000030">
    <property type="entry name" value="Lysosomal acid glucosylceramidase"/>
    <property type="match status" value="1"/>
</dbReference>
<dbReference type="GO" id="GO:0016758">
    <property type="term" value="F:hexosyltransferase activity"/>
    <property type="evidence" value="ECO:0007669"/>
    <property type="project" value="UniProtKB-ARBA"/>
</dbReference>
<dbReference type="GO" id="GO:0005774">
    <property type="term" value="C:vacuolar membrane"/>
    <property type="evidence" value="ECO:0007669"/>
    <property type="project" value="UniProtKB-ARBA"/>
</dbReference>
<dbReference type="Proteomes" id="UP001374579">
    <property type="component" value="Unassembled WGS sequence"/>
</dbReference>
<evidence type="ECO:0000256" key="5">
    <source>
        <dbReference type="ARBA" id="ARBA00012658"/>
    </source>
</evidence>
<evidence type="ECO:0000256" key="9">
    <source>
        <dbReference type="ARBA" id="ARBA00023098"/>
    </source>
</evidence>
<comment type="caution">
    <text evidence="14">The sequence shown here is derived from an EMBL/GenBank/DDBJ whole genome shotgun (WGS) entry which is preliminary data.</text>
</comment>
<evidence type="ECO:0000256" key="4">
    <source>
        <dbReference type="ARBA" id="ARBA00005382"/>
    </source>
</evidence>
<dbReference type="Pfam" id="PF17189">
    <property type="entry name" value="Glyco_hydro_30C"/>
    <property type="match status" value="1"/>
</dbReference>
<evidence type="ECO:0000256" key="2">
    <source>
        <dbReference type="ARBA" id="ARBA00004991"/>
    </source>
</evidence>
<dbReference type="Pfam" id="PF02055">
    <property type="entry name" value="Glyco_hydro_30"/>
    <property type="match status" value="1"/>
</dbReference>
<dbReference type="EMBL" id="JBAMIC010000001">
    <property type="protein sequence ID" value="KAK7115931.1"/>
    <property type="molecule type" value="Genomic_DNA"/>
</dbReference>
<dbReference type="GO" id="GO:0008202">
    <property type="term" value="P:steroid metabolic process"/>
    <property type="evidence" value="ECO:0007669"/>
    <property type="project" value="UniProtKB-ARBA"/>
</dbReference>
<evidence type="ECO:0000256" key="6">
    <source>
        <dbReference type="ARBA" id="ARBA00022729"/>
    </source>
</evidence>
<dbReference type="GO" id="GO:0005102">
    <property type="term" value="F:signaling receptor binding"/>
    <property type="evidence" value="ECO:0007669"/>
    <property type="project" value="UniProtKB-ARBA"/>
</dbReference>
<dbReference type="GO" id="GO:0010605">
    <property type="term" value="P:negative regulation of macromolecule metabolic process"/>
    <property type="evidence" value="ECO:0007669"/>
    <property type="project" value="UniProtKB-ARBA"/>
</dbReference>
<name>A0AAN9C003_9CAEN</name>
<dbReference type="GO" id="GO:0032006">
    <property type="term" value="P:regulation of TOR signaling"/>
    <property type="evidence" value="ECO:0007669"/>
    <property type="project" value="UniProtKB-ARBA"/>
</dbReference>
<proteinExistence type="inferred from homology"/>
<accession>A0AAN9C003</accession>
<dbReference type="AlphaFoldDB" id="A0AAN9C003"/>
<organism evidence="14 15">
    <name type="scientific">Littorina saxatilis</name>
    <dbReference type="NCBI Taxonomy" id="31220"/>
    <lineage>
        <taxon>Eukaryota</taxon>
        <taxon>Metazoa</taxon>
        <taxon>Spiralia</taxon>
        <taxon>Lophotrochozoa</taxon>
        <taxon>Mollusca</taxon>
        <taxon>Gastropoda</taxon>
        <taxon>Caenogastropoda</taxon>
        <taxon>Littorinimorpha</taxon>
        <taxon>Littorinoidea</taxon>
        <taxon>Littorinidae</taxon>
        <taxon>Littorina</taxon>
    </lineage>
</organism>
<evidence type="ECO:0000259" key="13">
    <source>
        <dbReference type="Pfam" id="PF17189"/>
    </source>
</evidence>